<dbReference type="Pfam" id="PF17667">
    <property type="entry name" value="Pkinase_fungal"/>
    <property type="match status" value="1"/>
</dbReference>
<name>A0A9X9QEB6_BLUGR</name>
<organism evidence="3 4">
    <name type="scientific">Blumeria graminis f. sp. tritici</name>
    <dbReference type="NCBI Taxonomy" id="62690"/>
    <lineage>
        <taxon>Eukaryota</taxon>
        <taxon>Fungi</taxon>
        <taxon>Dikarya</taxon>
        <taxon>Ascomycota</taxon>
        <taxon>Pezizomycotina</taxon>
        <taxon>Leotiomycetes</taxon>
        <taxon>Erysiphales</taxon>
        <taxon>Erysiphaceae</taxon>
        <taxon>Blumeria</taxon>
    </lineage>
</organism>
<dbReference type="AlphaFoldDB" id="A0A9X9QEB6"/>
<evidence type="ECO:0000259" key="2">
    <source>
        <dbReference type="Pfam" id="PF17667"/>
    </source>
</evidence>
<dbReference type="EMBL" id="LR026991">
    <property type="protein sequence ID" value="VDB90792.1"/>
    <property type="molecule type" value="Genomic_DNA"/>
</dbReference>
<dbReference type="Proteomes" id="UP000324639">
    <property type="component" value="Chromosome Bgt_-08"/>
</dbReference>
<evidence type="ECO:0000256" key="1">
    <source>
        <dbReference type="SAM" id="MobiDB-lite"/>
    </source>
</evidence>
<keyword evidence="4" id="KW-1185">Reference proteome</keyword>
<accession>A0A9X9QEB6</accession>
<feature type="region of interest" description="Disordered" evidence="1">
    <location>
        <begin position="1"/>
        <end position="23"/>
    </location>
</feature>
<feature type="compositionally biased region" description="Polar residues" evidence="1">
    <location>
        <begin position="1"/>
        <end position="13"/>
    </location>
</feature>
<dbReference type="InterPro" id="IPR011009">
    <property type="entry name" value="Kinase-like_dom_sf"/>
</dbReference>
<evidence type="ECO:0000313" key="4">
    <source>
        <dbReference type="Proteomes" id="UP000324639"/>
    </source>
</evidence>
<proteinExistence type="predicted"/>
<dbReference type="SUPFAM" id="SSF56112">
    <property type="entry name" value="Protein kinase-like (PK-like)"/>
    <property type="match status" value="1"/>
</dbReference>
<dbReference type="InterPro" id="IPR040976">
    <property type="entry name" value="Pkinase_fungal"/>
</dbReference>
<protein>
    <submittedName>
        <fullName evidence="3">Bgt-50892</fullName>
    </submittedName>
</protein>
<sequence length="90" mass="10420">MRSCQSHENTSSPLRGYRRTEDRYTSSNRYKNLSLGLKMLSRRIFLLLDSKILHCNISVNNILLTKFKDDEEFGGLLIDLGLVTSFYEGE</sequence>
<gene>
    <name evidence="3" type="ORF">BGT96224V316_LOCUS5845</name>
</gene>
<reference evidence="3 4" key="1">
    <citation type="submission" date="2018-08" db="EMBL/GenBank/DDBJ databases">
        <authorList>
            <person name="Muller C M."/>
        </authorList>
    </citation>
    <scope>NUCLEOTIDE SEQUENCE [LARGE SCALE GENOMIC DNA]</scope>
</reference>
<feature type="domain" description="Fungal-type protein kinase" evidence="2">
    <location>
        <begin position="46"/>
        <end position="85"/>
    </location>
</feature>
<evidence type="ECO:0000313" key="3">
    <source>
        <dbReference type="EMBL" id="VDB90792.1"/>
    </source>
</evidence>